<protein>
    <submittedName>
        <fullName evidence="3">Uncharacterized protein</fullName>
    </submittedName>
</protein>
<dbReference type="AlphaFoldDB" id="A0A8H6DLM1"/>
<keyword evidence="4" id="KW-1185">Reference proteome</keyword>
<evidence type="ECO:0000256" key="2">
    <source>
        <dbReference type="SAM" id="Phobius"/>
    </source>
</evidence>
<evidence type="ECO:0000313" key="4">
    <source>
        <dbReference type="Proteomes" id="UP000544331"/>
    </source>
</evidence>
<evidence type="ECO:0000313" key="3">
    <source>
        <dbReference type="EMBL" id="KAF5721976.1"/>
    </source>
</evidence>
<feature type="compositionally biased region" description="Pro residues" evidence="1">
    <location>
        <begin position="85"/>
        <end position="96"/>
    </location>
</feature>
<dbReference type="EMBL" id="JAAOAN010000102">
    <property type="protein sequence ID" value="KAF5721976.1"/>
    <property type="molecule type" value="Genomic_DNA"/>
</dbReference>
<keyword evidence="2" id="KW-0812">Transmembrane</keyword>
<feature type="region of interest" description="Disordered" evidence="1">
    <location>
        <begin position="52"/>
        <end position="134"/>
    </location>
</feature>
<evidence type="ECO:0000256" key="1">
    <source>
        <dbReference type="SAM" id="MobiDB-lite"/>
    </source>
</evidence>
<feature type="compositionally biased region" description="Pro residues" evidence="1">
    <location>
        <begin position="124"/>
        <end position="134"/>
    </location>
</feature>
<organism evidence="3 4">
    <name type="scientific">Fusarium mundagurra</name>
    <dbReference type="NCBI Taxonomy" id="1567541"/>
    <lineage>
        <taxon>Eukaryota</taxon>
        <taxon>Fungi</taxon>
        <taxon>Dikarya</taxon>
        <taxon>Ascomycota</taxon>
        <taxon>Pezizomycotina</taxon>
        <taxon>Sordariomycetes</taxon>
        <taxon>Hypocreomycetidae</taxon>
        <taxon>Hypocreales</taxon>
        <taxon>Nectriaceae</taxon>
        <taxon>Fusarium</taxon>
        <taxon>Fusarium fujikuroi species complex</taxon>
    </lineage>
</organism>
<dbReference type="Proteomes" id="UP000544331">
    <property type="component" value="Unassembled WGS sequence"/>
</dbReference>
<name>A0A8H6DLM1_9HYPO</name>
<accession>A0A8H6DLM1</accession>
<keyword evidence="2" id="KW-0472">Membrane</keyword>
<comment type="caution">
    <text evidence="3">The sequence shown here is derived from an EMBL/GenBank/DDBJ whole genome shotgun (WGS) entry which is preliminary data.</text>
</comment>
<keyword evidence="2" id="KW-1133">Transmembrane helix</keyword>
<feature type="transmembrane region" description="Helical" evidence="2">
    <location>
        <begin position="20"/>
        <end position="46"/>
    </location>
</feature>
<reference evidence="3 4" key="1">
    <citation type="submission" date="2020-05" db="EMBL/GenBank/DDBJ databases">
        <title>Identification and distribution of gene clusters putatively required for synthesis of sphingolipid metabolism inhibitors in phylogenetically diverse species of the filamentous fungus Fusarium.</title>
        <authorList>
            <person name="Kim H.-S."/>
            <person name="Busman M."/>
            <person name="Brown D.W."/>
            <person name="Divon H."/>
            <person name="Uhlig S."/>
            <person name="Proctor R.H."/>
        </authorList>
    </citation>
    <scope>NUCLEOTIDE SEQUENCE [LARGE SCALE GENOMIC DNA]</scope>
    <source>
        <strain evidence="3 4">NRRL 66235</strain>
    </source>
</reference>
<gene>
    <name evidence="3" type="ORF">FMUND_3336</name>
</gene>
<proteinExistence type="predicted"/>
<sequence length="134" mass="14626">MNVPVSIYHQPNQSDDEDESLAISIICIITWAICAMVAVGVIVMFAKYLLGRRRPPCPPCPRPTTSGPLREGSQYPWPIGVAPLGPLPPGPPPPQAYDPDLEQGSISERADRTTKNSKVGNQPRVPPPPYCRRC</sequence>